<comment type="caution">
    <text evidence="1">The sequence shown here is derived from an EMBL/GenBank/DDBJ whole genome shotgun (WGS) entry which is preliminary data.</text>
</comment>
<protein>
    <submittedName>
        <fullName evidence="1">Uncharacterized protein</fullName>
    </submittedName>
</protein>
<dbReference type="Proteomes" id="UP001597053">
    <property type="component" value="Unassembled WGS sequence"/>
</dbReference>
<reference evidence="2" key="1">
    <citation type="journal article" date="2019" name="Int. J. Syst. Evol. Microbiol.">
        <title>The Global Catalogue of Microorganisms (GCM) 10K type strain sequencing project: providing services to taxonomists for standard genome sequencing and annotation.</title>
        <authorList>
            <consortium name="The Broad Institute Genomics Platform"/>
            <consortium name="The Broad Institute Genome Sequencing Center for Infectious Disease"/>
            <person name="Wu L."/>
            <person name="Ma J."/>
        </authorList>
    </citation>
    <scope>NUCLEOTIDE SEQUENCE [LARGE SCALE GENOMIC DNA]</scope>
    <source>
        <strain evidence="2">JCM 32148</strain>
    </source>
</reference>
<organism evidence="1 2">
    <name type="scientific">Micromonospora azadirachtae</name>
    <dbReference type="NCBI Taxonomy" id="1970735"/>
    <lineage>
        <taxon>Bacteria</taxon>
        <taxon>Bacillati</taxon>
        <taxon>Actinomycetota</taxon>
        <taxon>Actinomycetes</taxon>
        <taxon>Micromonosporales</taxon>
        <taxon>Micromonosporaceae</taxon>
        <taxon>Micromonospora</taxon>
    </lineage>
</organism>
<sequence length="155" mass="16604">MSIGLFNANLAGEPTILPHTGLVVPHARLRVTDLRPVPGSGGTRARLMLGEHFIGYINRRMIFVPVNAARIDSTDLERYAAHCRLPNGQAADLHGVLDALVREFEAALRHTVPTAEFDHNNECIGCGAAGPSDPRHPTCPFITGPTRHSSSAGAI</sequence>
<accession>A0ABW3A028</accession>
<evidence type="ECO:0000313" key="2">
    <source>
        <dbReference type="Proteomes" id="UP001597053"/>
    </source>
</evidence>
<keyword evidence="2" id="KW-1185">Reference proteome</keyword>
<evidence type="ECO:0000313" key="1">
    <source>
        <dbReference type="EMBL" id="MFD0784251.1"/>
    </source>
</evidence>
<dbReference type="EMBL" id="JBHTHM010000357">
    <property type="protein sequence ID" value="MFD0784251.1"/>
    <property type="molecule type" value="Genomic_DNA"/>
</dbReference>
<proteinExistence type="predicted"/>
<gene>
    <name evidence="1" type="ORF">ACFQZ8_10025</name>
</gene>
<name>A0ABW3A028_9ACTN</name>